<sequence>MSDNEKANLQLYLNSEFKKQNGTIMDLLTDGRAITTSERHNYTTQTELQTSYSLAANTYYKFHSVGGTGIIDQIFIYNDQSDYKIKITIDDKVLFNSDQLFSWFQTYDDWLDNISAFASGAFYVFSIRNLYFRKNFKIELTGGTATTLTIALVKYTVREGRERQ</sequence>
<evidence type="ECO:0000313" key="1">
    <source>
        <dbReference type="EMBL" id="KKL74280.1"/>
    </source>
</evidence>
<protein>
    <submittedName>
        <fullName evidence="1">Uncharacterized protein</fullName>
    </submittedName>
</protein>
<comment type="caution">
    <text evidence="1">The sequence shown here is derived from an EMBL/GenBank/DDBJ whole genome shotgun (WGS) entry which is preliminary data.</text>
</comment>
<organism evidence="1">
    <name type="scientific">marine sediment metagenome</name>
    <dbReference type="NCBI Taxonomy" id="412755"/>
    <lineage>
        <taxon>unclassified sequences</taxon>
        <taxon>metagenomes</taxon>
        <taxon>ecological metagenomes</taxon>
    </lineage>
</organism>
<gene>
    <name evidence="1" type="ORF">LCGC14_2066490</name>
</gene>
<name>A0A0F9GY76_9ZZZZ</name>
<accession>A0A0F9GY76</accession>
<proteinExistence type="predicted"/>
<dbReference type="EMBL" id="LAZR01024708">
    <property type="protein sequence ID" value="KKL74280.1"/>
    <property type="molecule type" value="Genomic_DNA"/>
</dbReference>
<dbReference type="AlphaFoldDB" id="A0A0F9GY76"/>
<reference evidence="1" key="1">
    <citation type="journal article" date="2015" name="Nature">
        <title>Complex archaea that bridge the gap between prokaryotes and eukaryotes.</title>
        <authorList>
            <person name="Spang A."/>
            <person name="Saw J.H."/>
            <person name="Jorgensen S.L."/>
            <person name="Zaremba-Niedzwiedzka K."/>
            <person name="Martijn J."/>
            <person name="Lind A.E."/>
            <person name="van Eijk R."/>
            <person name="Schleper C."/>
            <person name="Guy L."/>
            <person name="Ettema T.J."/>
        </authorList>
    </citation>
    <scope>NUCLEOTIDE SEQUENCE</scope>
</reference>